<dbReference type="GO" id="GO:0006508">
    <property type="term" value="P:proteolysis"/>
    <property type="evidence" value="ECO:0007669"/>
    <property type="project" value="UniProtKB-KW"/>
</dbReference>
<keyword evidence="1" id="KW-0645">Protease</keyword>
<dbReference type="Proteomes" id="UP000033514">
    <property type="component" value="Unassembled WGS sequence"/>
</dbReference>
<dbReference type="EMBL" id="LAJG01000005">
    <property type="protein sequence ID" value="KKB81321.1"/>
    <property type="molecule type" value="Genomic_DNA"/>
</dbReference>
<protein>
    <submittedName>
        <fullName evidence="6">Peptidase M24</fullName>
    </submittedName>
</protein>
<dbReference type="PANTHER" id="PTHR46112:SF9">
    <property type="entry name" value="XAA-PRO AMINOPEPTIDASE"/>
    <property type="match status" value="1"/>
</dbReference>
<feature type="domain" description="Peptidase M24" evidence="5">
    <location>
        <begin position="149"/>
        <end position="348"/>
    </location>
</feature>
<evidence type="ECO:0000256" key="1">
    <source>
        <dbReference type="ARBA" id="ARBA00022670"/>
    </source>
</evidence>
<dbReference type="PRINTS" id="PR00599">
    <property type="entry name" value="MAPEPTIDASE"/>
</dbReference>
<dbReference type="Pfam" id="PF00557">
    <property type="entry name" value="Peptidase_M24"/>
    <property type="match status" value="1"/>
</dbReference>
<dbReference type="AlphaFoldDB" id="A0A0F5LFZ5"/>
<dbReference type="InterPro" id="IPR001131">
    <property type="entry name" value="Peptidase_M24B_aminopep-P_CS"/>
</dbReference>
<evidence type="ECO:0000313" key="7">
    <source>
        <dbReference type="Proteomes" id="UP000033514"/>
    </source>
</evidence>
<evidence type="ECO:0000313" key="6">
    <source>
        <dbReference type="EMBL" id="KKB81321.1"/>
    </source>
</evidence>
<dbReference type="STRING" id="361041.VW35_02795"/>
<dbReference type="Gene3D" id="3.40.350.10">
    <property type="entry name" value="Creatinase/prolidase N-terminal domain"/>
    <property type="match status" value="1"/>
</dbReference>
<evidence type="ECO:0000256" key="3">
    <source>
        <dbReference type="ARBA" id="ARBA00022801"/>
    </source>
</evidence>
<dbReference type="InterPro" id="IPR050659">
    <property type="entry name" value="Peptidase_M24B"/>
</dbReference>
<keyword evidence="2" id="KW-0479">Metal-binding</keyword>
<dbReference type="PANTHER" id="PTHR46112">
    <property type="entry name" value="AMINOPEPTIDASE"/>
    <property type="match status" value="1"/>
</dbReference>
<evidence type="ECO:0000259" key="5">
    <source>
        <dbReference type="Pfam" id="PF00557"/>
    </source>
</evidence>
<dbReference type="Gene3D" id="3.90.230.10">
    <property type="entry name" value="Creatinase/methionine aminopeptidase superfamily"/>
    <property type="match status" value="1"/>
</dbReference>
<dbReference type="GO" id="GO:0004177">
    <property type="term" value="F:aminopeptidase activity"/>
    <property type="evidence" value="ECO:0007669"/>
    <property type="project" value="UniProtKB-ARBA"/>
</dbReference>
<evidence type="ECO:0000256" key="4">
    <source>
        <dbReference type="ARBA" id="ARBA00023049"/>
    </source>
</evidence>
<dbReference type="InterPro" id="IPR029149">
    <property type="entry name" value="Creatin/AminoP/Spt16_N"/>
</dbReference>
<dbReference type="GO" id="GO:0008235">
    <property type="term" value="F:metalloexopeptidase activity"/>
    <property type="evidence" value="ECO:0007669"/>
    <property type="project" value="UniProtKB-ARBA"/>
</dbReference>
<keyword evidence="7" id="KW-1185">Reference proteome</keyword>
<dbReference type="OrthoDB" id="9806388at2"/>
<dbReference type="InterPro" id="IPR036005">
    <property type="entry name" value="Creatinase/aminopeptidase-like"/>
</dbReference>
<comment type="caution">
    <text evidence="6">The sequence shown here is derived from an EMBL/GenBank/DDBJ whole genome shotgun (WGS) entry which is preliminary data.</text>
</comment>
<dbReference type="InterPro" id="IPR000994">
    <property type="entry name" value="Pept_M24"/>
</dbReference>
<evidence type="ECO:0000256" key="2">
    <source>
        <dbReference type="ARBA" id="ARBA00022723"/>
    </source>
</evidence>
<dbReference type="InterPro" id="IPR001714">
    <property type="entry name" value="Pept_M24_MAP"/>
</dbReference>
<dbReference type="GO" id="GO:0046872">
    <property type="term" value="F:metal ion binding"/>
    <property type="evidence" value="ECO:0007669"/>
    <property type="project" value="UniProtKB-KW"/>
</dbReference>
<accession>A0A0F5LFZ5</accession>
<reference evidence="6 7" key="1">
    <citation type="submission" date="2015-03" db="EMBL/GenBank/DDBJ databases">
        <authorList>
            <person name="Hassan Y.I."/>
            <person name="Lepp D."/>
            <person name="Zhou T."/>
        </authorList>
    </citation>
    <scope>NUCLEOTIDE SEQUENCE [LARGE SCALE GENOMIC DNA]</scope>
    <source>
        <strain evidence="6 7">GH2-10</strain>
    </source>
</reference>
<dbReference type="SUPFAM" id="SSF55920">
    <property type="entry name" value="Creatinase/aminopeptidase"/>
    <property type="match status" value="1"/>
</dbReference>
<dbReference type="PROSITE" id="PS00491">
    <property type="entry name" value="PROLINE_PEPTIDASE"/>
    <property type="match status" value="1"/>
</dbReference>
<sequence>MNPTLTTRMANLRRRMAETSTDLVAIGPSSHMRWLADLSPHGDERPVMLLVSQTYAGFLMPALNVDSSRQHTDLPFFPWADADGPSAALEQLIDATGISRENPSIVLDETMRTDFSLLLLDALPGAKRRFTQDTVGYLRSRKDEDEYKRLKAAHLLNDRAVEAAFAALKPGMTELEVAAYIGDFYKANGATTEFCSVCFGPNGAFPHHHTGATQLKSGDAVLIDTGCRLDGYPSDMTRMGYFEAPPEGYGQIHSIIDRAVEAAIAAAKPGVVASEVDKAARDVITAAGYGPNFLHRTGHGLGIDVHEAPYITGTSETVLDEGMVFSIEPGIYLQGQFGVRLEEIVIIRNGKAEIFSEMPRTAVAAG</sequence>
<name>A0A0F5LFZ5_9HYPH</name>
<gene>
    <name evidence="6" type="ORF">VW35_02795</name>
</gene>
<dbReference type="SUPFAM" id="SSF53092">
    <property type="entry name" value="Creatinase/prolidase N-terminal domain"/>
    <property type="match status" value="1"/>
</dbReference>
<dbReference type="RefSeq" id="WP_046141705.1">
    <property type="nucleotide sequence ID" value="NZ_LAJG01000005.1"/>
</dbReference>
<proteinExistence type="predicted"/>
<keyword evidence="4" id="KW-0482">Metalloprotease</keyword>
<keyword evidence="3" id="KW-0378">Hydrolase</keyword>
<organism evidence="6 7">
    <name type="scientific">Devosia soli</name>
    <dbReference type="NCBI Taxonomy" id="361041"/>
    <lineage>
        <taxon>Bacteria</taxon>
        <taxon>Pseudomonadati</taxon>
        <taxon>Pseudomonadota</taxon>
        <taxon>Alphaproteobacteria</taxon>
        <taxon>Hyphomicrobiales</taxon>
        <taxon>Devosiaceae</taxon>
        <taxon>Devosia</taxon>
    </lineage>
</organism>
<dbReference type="PATRIC" id="fig|361041.3.peg.3953"/>